<dbReference type="AlphaFoldDB" id="A0A814HZH2"/>
<dbReference type="EMBL" id="CAJNON010000135">
    <property type="protein sequence ID" value="CAF1016065.1"/>
    <property type="molecule type" value="Genomic_DNA"/>
</dbReference>
<evidence type="ECO:0000313" key="3">
    <source>
        <dbReference type="Proteomes" id="UP000663891"/>
    </source>
</evidence>
<name>A0A814HZH2_9BILA</name>
<comment type="caution">
    <text evidence="1">The sequence shown here is derived from an EMBL/GenBank/DDBJ whole genome shotgun (WGS) entry which is preliminary data.</text>
</comment>
<dbReference type="OrthoDB" id="10466551at2759"/>
<protein>
    <submittedName>
        <fullName evidence="1">Uncharacterized protein</fullName>
    </submittedName>
</protein>
<reference evidence="1" key="1">
    <citation type="submission" date="2021-02" db="EMBL/GenBank/DDBJ databases">
        <authorList>
            <person name="Nowell W R."/>
        </authorList>
    </citation>
    <scope>NUCLEOTIDE SEQUENCE</scope>
</reference>
<gene>
    <name evidence="2" type="ORF">KXQ929_LOCUS17966</name>
    <name evidence="1" type="ORF">VCS650_LOCUS15531</name>
</gene>
<evidence type="ECO:0000313" key="1">
    <source>
        <dbReference type="EMBL" id="CAF1016065.1"/>
    </source>
</evidence>
<evidence type="ECO:0000313" key="2">
    <source>
        <dbReference type="EMBL" id="CAF3816627.1"/>
    </source>
</evidence>
<organism evidence="1 3">
    <name type="scientific">Adineta steineri</name>
    <dbReference type="NCBI Taxonomy" id="433720"/>
    <lineage>
        <taxon>Eukaryota</taxon>
        <taxon>Metazoa</taxon>
        <taxon>Spiralia</taxon>
        <taxon>Gnathifera</taxon>
        <taxon>Rotifera</taxon>
        <taxon>Eurotatoria</taxon>
        <taxon>Bdelloidea</taxon>
        <taxon>Adinetida</taxon>
        <taxon>Adinetidae</taxon>
        <taxon>Adineta</taxon>
    </lineage>
</organism>
<dbReference type="EMBL" id="CAJOBB010001149">
    <property type="protein sequence ID" value="CAF3816627.1"/>
    <property type="molecule type" value="Genomic_DNA"/>
</dbReference>
<dbReference type="Proteomes" id="UP000663891">
    <property type="component" value="Unassembled WGS sequence"/>
</dbReference>
<proteinExistence type="predicted"/>
<sequence length="72" mass="8570">MDIDVVNTILRLCIEQQTCLFEISFLCDYCLEHRLCSNSKYVLASIKNYLEIFKISRDQNRIEFFMPVCILI</sequence>
<dbReference type="Proteomes" id="UP000663868">
    <property type="component" value="Unassembled WGS sequence"/>
</dbReference>
<accession>A0A814HZH2</accession>